<protein>
    <recommendedName>
        <fullName evidence="1">HTH psq-type domain-containing protein</fullName>
    </recommendedName>
</protein>
<gene>
    <name evidence="2" type="ORF">AVEN_255430_1</name>
</gene>
<dbReference type="Pfam" id="PF05225">
    <property type="entry name" value="HTH_psq"/>
    <property type="match status" value="1"/>
</dbReference>
<name>A0A4Y2HPH7_ARAVE</name>
<comment type="caution">
    <text evidence="2">The sequence shown here is derived from an EMBL/GenBank/DDBJ whole genome shotgun (WGS) entry which is preliminary data.</text>
</comment>
<evidence type="ECO:0000259" key="1">
    <source>
        <dbReference type="Pfam" id="PF05225"/>
    </source>
</evidence>
<sequence length="82" mass="9560">MLTPRQAGHVGNSWVESYCETETERQTDLLPLPAVIAEAVKVVSHKELSYSKAAEKYEISLQSLKRYYELLQNFRQEEKLMR</sequence>
<feature type="domain" description="HTH psq-type" evidence="1">
    <location>
        <begin position="35"/>
        <end position="69"/>
    </location>
</feature>
<dbReference type="EMBL" id="BGPR01002056">
    <property type="protein sequence ID" value="GBM66989.1"/>
    <property type="molecule type" value="Genomic_DNA"/>
</dbReference>
<dbReference type="InterPro" id="IPR007889">
    <property type="entry name" value="HTH_Psq"/>
</dbReference>
<organism evidence="2 3">
    <name type="scientific">Araneus ventricosus</name>
    <name type="common">Orbweaver spider</name>
    <name type="synonym">Epeira ventricosa</name>
    <dbReference type="NCBI Taxonomy" id="182803"/>
    <lineage>
        <taxon>Eukaryota</taxon>
        <taxon>Metazoa</taxon>
        <taxon>Ecdysozoa</taxon>
        <taxon>Arthropoda</taxon>
        <taxon>Chelicerata</taxon>
        <taxon>Arachnida</taxon>
        <taxon>Araneae</taxon>
        <taxon>Araneomorphae</taxon>
        <taxon>Entelegynae</taxon>
        <taxon>Araneoidea</taxon>
        <taxon>Araneidae</taxon>
        <taxon>Araneus</taxon>
    </lineage>
</organism>
<evidence type="ECO:0000313" key="3">
    <source>
        <dbReference type="Proteomes" id="UP000499080"/>
    </source>
</evidence>
<dbReference type="AlphaFoldDB" id="A0A4Y2HPH7"/>
<dbReference type="GO" id="GO:0003677">
    <property type="term" value="F:DNA binding"/>
    <property type="evidence" value="ECO:0007669"/>
    <property type="project" value="InterPro"/>
</dbReference>
<accession>A0A4Y2HPH7</accession>
<proteinExistence type="predicted"/>
<keyword evidence="3" id="KW-1185">Reference proteome</keyword>
<evidence type="ECO:0000313" key="2">
    <source>
        <dbReference type="EMBL" id="GBM66989.1"/>
    </source>
</evidence>
<dbReference type="Proteomes" id="UP000499080">
    <property type="component" value="Unassembled WGS sequence"/>
</dbReference>
<reference evidence="2 3" key="1">
    <citation type="journal article" date="2019" name="Sci. Rep.">
        <title>Orb-weaving spider Araneus ventricosus genome elucidates the spidroin gene catalogue.</title>
        <authorList>
            <person name="Kono N."/>
            <person name="Nakamura H."/>
            <person name="Ohtoshi R."/>
            <person name="Moran D.A.P."/>
            <person name="Shinohara A."/>
            <person name="Yoshida Y."/>
            <person name="Fujiwara M."/>
            <person name="Mori M."/>
            <person name="Tomita M."/>
            <person name="Arakawa K."/>
        </authorList>
    </citation>
    <scope>NUCLEOTIDE SEQUENCE [LARGE SCALE GENOMIC DNA]</scope>
</reference>